<evidence type="ECO:0000256" key="2">
    <source>
        <dbReference type="ARBA" id="ARBA00022679"/>
    </source>
</evidence>
<dbReference type="Proteomes" id="UP000585474">
    <property type="component" value="Unassembled WGS sequence"/>
</dbReference>
<keyword evidence="5" id="KW-1185">Reference proteome</keyword>
<comment type="similarity">
    <text evidence="1">Belongs to the plant acyltransferase family.</text>
</comment>
<accession>A0A7J0FVL9</accession>
<evidence type="ECO:0000256" key="1">
    <source>
        <dbReference type="ARBA" id="ARBA00009861"/>
    </source>
</evidence>
<gene>
    <name evidence="4" type="ORF">Acr_15g0010950</name>
</gene>
<keyword evidence="3" id="KW-0012">Acyltransferase</keyword>
<dbReference type="EMBL" id="BJWL01000015">
    <property type="protein sequence ID" value="GFZ02487.1"/>
    <property type="molecule type" value="Genomic_DNA"/>
</dbReference>
<proteinExistence type="inferred from homology"/>
<keyword evidence="2" id="KW-0808">Transferase</keyword>
<reference evidence="4 5" key="1">
    <citation type="submission" date="2019-07" db="EMBL/GenBank/DDBJ databases">
        <title>De Novo Assembly of kiwifruit Actinidia rufa.</title>
        <authorList>
            <person name="Sugita-Konishi S."/>
            <person name="Sato K."/>
            <person name="Mori E."/>
            <person name="Abe Y."/>
            <person name="Kisaki G."/>
            <person name="Hamano K."/>
            <person name="Suezawa K."/>
            <person name="Otani M."/>
            <person name="Fukuda T."/>
            <person name="Manabe T."/>
            <person name="Gomi K."/>
            <person name="Tabuchi M."/>
            <person name="Akimitsu K."/>
            <person name="Kataoka I."/>
        </authorList>
    </citation>
    <scope>NUCLEOTIDE SEQUENCE [LARGE SCALE GENOMIC DNA]</scope>
    <source>
        <strain evidence="5">cv. Fuchu</strain>
    </source>
</reference>
<dbReference type="InterPro" id="IPR023213">
    <property type="entry name" value="CAT-like_dom_sf"/>
</dbReference>
<organism evidence="4 5">
    <name type="scientific">Actinidia rufa</name>
    <dbReference type="NCBI Taxonomy" id="165716"/>
    <lineage>
        <taxon>Eukaryota</taxon>
        <taxon>Viridiplantae</taxon>
        <taxon>Streptophyta</taxon>
        <taxon>Embryophyta</taxon>
        <taxon>Tracheophyta</taxon>
        <taxon>Spermatophyta</taxon>
        <taxon>Magnoliopsida</taxon>
        <taxon>eudicotyledons</taxon>
        <taxon>Gunneridae</taxon>
        <taxon>Pentapetalae</taxon>
        <taxon>asterids</taxon>
        <taxon>Ericales</taxon>
        <taxon>Actinidiaceae</taxon>
        <taxon>Actinidia</taxon>
    </lineage>
</organism>
<dbReference type="Pfam" id="PF02458">
    <property type="entry name" value="Transferase"/>
    <property type="match status" value="1"/>
</dbReference>
<evidence type="ECO:0000313" key="4">
    <source>
        <dbReference type="EMBL" id="GFZ02487.1"/>
    </source>
</evidence>
<evidence type="ECO:0000256" key="3">
    <source>
        <dbReference type="ARBA" id="ARBA00023315"/>
    </source>
</evidence>
<dbReference type="AlphaFoldDB" id="A0A7J0FVL9"/>
<dbReference type="PANTHER" id="PTHR31623">
    <property type="entry name" value="F21J9.9"/>
    <property type="match status" value="1"/>
</dbReference>
<sequence>MVEVEVISEEVVKPSSPTPPHLRTYMVSLLDQNAPTSHEPIIFFYPRRGRVVMDERVDQLKHSLSETLTRFYPLAGRFVDRLCIDCNDQGALFYTTRIHCSLADVLSQPHIDLESLRQFLPVYVLLEQVYQVAIQVNLFTCGGLAISVFVFHKVIDATTMTSFFTCWSSIHRGSQVDSDSDCTSAATLFPPNESLPTDLTLMKATSLFQEGKCIIQRYVFTAEALSAMKAKSTSQRVPNPTRIEALTCFLWKHGMAASRATWGGSPQPSILCCIVDLRRRLVPPLSEKAIGNILWKVITQCDKEESLQLDKLVANLRATLKKTRDGIASKLQGEMGFDQTCKLLEEFRNTCARYKDVLNPYALSSLCNMGLNQVDFGWGKPIWVSSAGGEVDSDMKNFVRLMDGVGKDEIDAWVALDKREMLELERDPEFLALATPNPGIPILFSTL</sequence>
<dbReference type="OrthoDB" id="671439at2759"/>
<evidence type="ECO:0008006" key="6">
    <source>
        <dbReference type="Google" id="ProtNLM"/>
    </source>
</evidence>
<comment type="caution">
    <text evidence="4">The sequence shown here is derived from an EMBL/GenBank/DDBJ whole genome shotgun (WGS) entry which is preliminary data.</text>
</comment>
<protein>
    <recommendedName>
        <fullName evidence="6">HXXXD-type acyl-transferase family protein</fullName>
    </recommendedName>
</protein>
<name>A0A7J0FVL9_9ERIC</name>
<evidence type="ECO:0000313" key="5">
    <source>
        <dbReference type="Proteomes" id="UP000585474"/>
    </source>
</evidence>
<dbReference type="PANTHER" id="PTHR31623:SF110">
    <property type="entry name" value="VINORINE SYNTHASE-LIKE"/>
    <property type="match status" value="1"/>
</dbReference>
<dbReference type="GO" id="GO:0016746">
    <property type="term" value="F:acyltransferase activity"/>
    <property type="evidence" value="ECO:0007669"/>
    <property type="project" value="UniProtKB-KW"/>
</dbReference>
<dbReference type="Gene3D" id="3.30.559.10">
    <property type="entry name" value="Chloramphenicol acetyltransferase-like domain"/>
    <property type="match status" value="2"/>
</dbReference>